<dbReference type="InterPro" id="IPR011029">
    <property type="entry name" value="DEATH-like_dom_sf"/>
</dbReference>
<dbReference type="Gene3D" id="1.10.533.10">
    <property type="entry name" value="Death Domain, Fas"/>
    <property type="match status" value="2"/>
</dbReference>
<feature type="domain" description="Death" evidence="1">
    <location>
        <begin position="134"/>
        <end position="218"/>
    </location>
</feature>
<keyword evidence="4" id="KW-1185">Reference proteome</keyword>
<dbReference type="AlphaFoldDB" id="A0A8S4GBS9"/>
<organism evidence="3 4">
    <name type="scientific">Plutella xylostella</name>
    <name type="common">Diamondback moth</name>
    <name type="synonym">Plutella maculipennis</name>
    <dbReference type="NCBI Taxonomy" id="51655"/>
    <lineage>
        <taxon>Eukaryota</taxon>
        <taxon>Metazoa</taxon>
        <taxon>Ecdysozoa</taxon>
        <taxon>Arthropoda</taxon>
        <taxon>Hexapoda</taxon>
        <taxon>Insecta</taxon>
        <taxon>Pterygota</taxon>
        <taxon>Neoptera</taxon>
        <taxon>Endopterygota</taxon>
        <taxon>Lepidoptera</taxon>
        <taxon>Glossata</taxon>
        <taxon>Ditrysia</taxon>
        <taxon>Yponomeutoidea</taxon>
        <taxon>Plutellidae</taxon>
        <taxon>Plutella</taxon>
    </lineage>
</organism>
<sequence>MTLTDYCELKQKIVIGVGESDKHGQLVSMLKNLFKDEINSPRRFEQIKTIGQLIEILEIRDIVSEDNVTILKHIAERLTNREQLLDRIKHYETTHIPKTNLNYYAQPSIPEPVSNETSFLSTNPLPTTMSARKKERIYARITEGIGINWKDLARNLGIRECRIDELNIEYPTAISKATKVLEEYETTRADPQRWFLVLCTALEKSRRRDLSRMIREIETMNL</sequence>
<name>A0A8S4GBS9_PLUXY</name>
<dbReference type="GO" id="GO:0007165">
    <property type="term" value="P:signal transduction"/>
    <property type="evidence" value="ECO:0007669"/>
    <property type="project" value="InterPro"/>
</dbReference>
<comment type="caution">
    <text evidence="3">The sequence shown here is derived from an EMBL/GenBank/DDBJ whole genome shotgun (WGS) entry which is preliminary data.</text>
</comment>
<dbReference type="GO" id="GO:0042981">
    <property type="term" value="P:regulation of apoptotic process"/>
    <property type="evidence" value="ECO:0007669"/>
    <property type="project" value="InterPro"/>
</dbReference>
<evidence type="ECO:0000259" key="2">
    <source>
        <dbReference type="PROSITE" id="PS50168"/>
    </source>
</evidence>
<gene>
    <name evidence="3" type="ORF">PLXY2_LOCUS14455</name>
</gene>
<protein>
    <submittedName>
        <fullName evidence="3">(diamondback moth) hypothetical protein</fullName>
    </submittedName>
</protein>
<dbReference type="Proteomes" id="UP000653454">
    <property type="component" value="Unassembled WGS sequence"/>
</dbReference>
<dbReference type="CDD" id="cd01670">
    <property type="entry name" value="Death"/>
    <property type="match status" value="1"/>
</dbReference>
<dbReference type="InterPro" id="IPR001875">
    <property type="entry name" value="DED_dom"/>
</dbReference>
<evidence type="ECO:0000313" key="4">
    <source>
        <dbReference type="Proteomes" id="UP000653454"/>
    </source>
</evidence>
<evidence type="ECO:0000259" key="1">
    <source>
        <dbReference type="PROSITE" id="PS50017"/>
    </source>
</evidence>
<dbReference type="Pfam" id="PF00531">
    <property type="entry name" value="Death"/>
    <property type="match status" value="1"/>
</dbReference>
<dbReference type="EMBL" id="CAJHNJ030000128">
    <property type="protein sequence ID" value="CAG9136218.1"/>
    <property type="molecule type" value="Genomic_DNA"/>
</dbReference>
<accession>A0A8S4GBS9</accession>
<dbReference type="SUPFAM" id="SSF47986">
    <property type="entry name" value="DEATH domain"/>
    <property type="match status" value="2"/>
</dbReference>
<dbReference type="PROSITE" id="PS50017">
    <property type="entry name" value="DEATH_DOMAIN"/>
    <property type="match status" value="1"/>
</dbReference>
<dbReference type="InterPro" id="IPR000488">
    <property type="entry name" value="Death_dom"/>
</dbReference>
<feature type="domain" description="DED" evidence="2">
    <location>
        <begin position="5"/>
        <end position="90"/>
    </location>
</feature>
<evidence type="ECO:0000313" key="3">
    <source>
        <dbReference type="EMBL" id="CAG9136218.1"/>
    </source>
</evidence>
<dbReference type="PROSITE" id="PS50168">
    <property type="entry name" value="DED"/>
    <property type="match status" value="1"/>
</dbReference>
<reference evidence="3" key="1">
    <citation type="submission" date="2020-11" db="EMBL/GenBank/DDBJ databases">
        <authorList>
            <person name="Whiteford S."/>
        </authorList>
    </citation>
    <scope>NUCLEOTIDE SEQUENCE</scope>
</reference>
<proteinExistence type="predicted"/>